<dbReference type="OrthoDB" id="257775at2759"/>
<name>A0A7G2C771_9TRYP</name>
<keyword evidence="1" id="KW-1133">Transmembrane helix</keyword>
<dbReference type="Proteomes" id="UP000515908">
    <property type="component" value="Chromosome 03"/>
</dbReference>
<evidence type="ECO:0000313" key="3">
    <source>
        <dbReference type="Proteomes" id="UP000515908"/>
    </source>
</evidence>
<feature type="transmembrane region" description="Helical" evidence="1">
    <location>
        <begin position="7"/>
        <end position="25"/>
    </location>
</feature>
<dbReference type="VEuPathDB" id="TriTrypDB:ADEAN_000210800"/>
<organism evidence="2 3">
    <name type="scientific">Angomonas deanei</name>
    <dbReference type="NCBI Taxonomy" id="59799"/>
    <lineage>
        <taxon>Eukaryota</taxon>
        <taxon>Discoba</taxon>
        <taxon>Euglenozoa</taxon>
        <taxon>Kinetoplastea</taxon>
        <taxon>Metakinetoplastina</taxon>
        <taxon>Trypanosomatida</taxon>
        <taxon>Trypanosomatidae</taxon>
        <taxon>Strigomonadinae</taxon>
        <taxon>Angomonas</taxon>
    </lineage>
</organism>
<gene>
    <name evidence="2" type="ORF">ADEAN_000210800</name>
</gene>
<keyword evidence="1" id="KW-0812">Transmembrane</keyword>
<sequence>MFLTYDFAPIFILFVSFVTFLVLRYNDPVNLNEYKDKMNGIPPVVCCLGILLPVTVLILYGIAMKLGPQPSKTGIKV</sequence>
<dbReference type="AlphaFoldDB" id="A0A7G2C771"/>
<reference evidence="2 3" key="1">
    <citation type="submission" date="2020-08" db="EMBL/GenBank/DDBJ databases">
        <authorList>
            <person name="Newling K."/>
            <person name="Davey J."/>
            <person name="Forrester S."/>
        </authorList>
    </citation>
    <scope>NUCLEOTIDE SEQUENCE [LARGE SCALE GENOMIC DNA]</scope>
    <source>
        <strain evidence="3">Crithidia deanei Carvalho (ATCC PRA-265)</strain>
    </source>
</reference>
<evidence type="ECO:0000256" key="1">
    <source>
        <dbReference type="SAM" id="Phobius"/>
    </source>
</evidence>
<keyword evidence="3" id="KW-1185">Reference proteome</keyword>
<dbReference type="EMBL" id="LR877147">
    <property type="protein sequence ID" value="CAD2214657.1"/>
    <property type="molecule type" value="Genomic_DNA"/>
</dbReference>
<feature type="transmembrane region" description="Helical" evidence="1">
    <location>
        <begin position="40"/>
        <end position="62"/>
    </location>
</feature>
<proteinExistence type="predicted"/>
<keyword evidence="1" id="KW-0472">Membrane</keyword>
<accession>A0A7G2C771</accession>
<evidence type="ECO:0000313" key="2">
    <source>
        <dbReference type="EMBL" id="CAD2214657.1"/>
    </source>
</evidence>
<protein>
    <submittedName>
        <fullName evidence="2">Uncharacterized protein</fullName>
    </submittedName>
</protein>